<dbReference type="AlphaFoldDB" id="C0ZJ43"/>
<keyword evidence="2" id="KW-1185">Reference proteome</keyword>
<protein>
    <submittedName>
        <fullName evidence="1">Uncharacterized protein</fullName>
    </submittedName>
</protein>
<name>C0ZJ43_BREBN</name>
<sequence length="31" mass="3642">MEHRLNNSENGGLAKNVEGIEWITKRMWKEA</sequence>
<dbReference type="HOGENOM" id="CLU_3395440_0_0_9"/>
<reference evidence="1 2" key="1">
    <citation type="submission" date="2005-03" db="EMBL/GenBank/DDBJ databases">
        <title>Brevibacillus brevis strain 47, complete genome.</title>
        <authorList>
            <person name="Hosoyama A."/>
            <person name="Yamada R."/>
            <person name="Hongo Y."/>
            <person name="Terui Y."/>
            <person name="Ankai A."/>
            <person name="Masuyama W."/>
            <person name="Sekiguchi M."/>
            <person name="Takeda T."/>
            <person name="Asano K."/>
            <person name="Ohji S."/>
            <person name="Ichikawa N."/>
            <person name="Narita S."/>
            <person name="Aoki N."/>
            <person name="Miura H."/>
            <person name="Matsushita S."/>
            <person name="Sekigawa T."/>
            <person name="Yamagata H."/>
            <person name="Yoshikawa H."/>
            <person name="Udaka S."/>
            <person name="Tanikawa S."/>
            <person name="Fujita N."/>
        </authorList>
    </citation>
    <scope>NUCLEOTIDE SEQUENCE [LARGE SCALE GENOMIC DNA]</scope>
    <source>
        <strain evidence="2">47 / JCM 6285 / NBRC 100599</strain>
    </source>
</reference>
<organism evidence="1 2">
    <name type="scientific">Brevibacillus brevis (strain 47 / JCM 6285 / NBRC 100599)</name>
    <dbReference type="NCBI Taxonomy" id="358681"/>
    <lineage>
        <taxon>Bacteria</taxon>
        <taxon>Bacillati</taxon>
        <taxon>Bacillota</taxon>
        <taxon>Bacilli</taxon>
        <taxon>Bacillales</taxon>
        <taxon>Paenibacillaceae</taxon>
        <taxon>Brevibacillus</taxon>
    </lineage>
</organism>
<dbReference type="KEGG" id="bbe:BBR47_44410"/>
<dbReference type="EMBL" id="AP008955">
    <property type="protein sequence ID" value="BAH45418.1"/>
    <property type="molecule type" value="Genomic_DNA"/>
</dbReference>
<evidence type="ECO:0000313" key="1">
    <source>
        <dbReference type="EMBL" id="BAH45418.1"/>
    </source>
</evidence>
<gene>
    <name evidence="1" type="ordered locus">BBR47_44410</name>
</gene>
<accession>C0ZJ43</accession>
<dbReference type="Proteomes" id="UP000001877">
    <property type="component" value="Chromosome"/>
</dbReference>
<proteinExistence type="predicted"/>
<evidence type="ECO:0000313" key="2">
    <source>
        <dbReference type="Proteomes" id="UP000001877"/>
    </source>
</evidence>